<keyword evidence="1" id="KW-0808">Transferase</keyword>
<dbReference type="InterPro" id="IPR017441">
    <property type="entry name" value="Protein_kinase_ATP_BS"/>
</dbReference>
<dbReference type="PANTHER" id="PTHR43289">
    <property type="entry name" value="MITOGEN-ACTIVATED PROTEIN KINASE KINASE KINASE 20-RELATED"/>
    <property type="match status" value="1"/>
</dbReference>
<dbReference type="SMART" id="SM00220">
    <property type="entry name" value="S_TKc"/>
    <property type="match status" value="1"/>
</dbReference>
<dbReference type="Gene3D" id="2.40.50.100">
    <property type="match status" value="1"/>
</dbReference>
<evidence type="ECO:0000313" key="9">
    <source>
        <dbReference type="EMBL" id="WTY94970.1"/>
    </source>
</evidence>
<dbReference type="Gene3D" id="3.30.200.20">
    <property type="entry name" value="Phosphorylase Kinase, domain 1"/>
    <property type="match status" value="1"/>
</dbReference>
<evidence type="ECO:0000259" key="7">
    <source>
        <dbReference type="PROSITE" id="PS50011"/>
    </source>
</evidence>
<dbReference type="PROSITE" id="PS00108">
    <property type="entry name" value="PROTEIN_KINASE_ST"/>
    <property type="match status" value="1"/>
</dbReference>
<protein>
    <submittedName>
        <fullName evidence="9">Protein kinase</fullName>
    </submittedName>
</protein>
<dbReference type="Pfam" id="PF00364">
    <property type="entry name" value="Biotin_lipoyl"/>
    <property type="match status" value="1"/>
</dbReference>
<dbReference type="PANTHER" id="PTHR43289:SF34">
    <property type="entry name" value="SERINE_THREONINE-PROTEIN KINASE YBDM-RELATED"/>
    <property type="match status" value="1"/>
</dbReference>
<dbReference type="CDD" id="cd14014">
    <property type="entry name" value="STKc_PknB_like"/>
    <property type="match status" value="1"/>
</dbReference>
<feature type="region of interest" description="Disordered" evidence="6">
    <location>
        <begin position="297"/>
        <end position="323"/>
    </location>
</feature>
<dbReference type="GO" id="GO:0004674">
    <property type="term" value="F:protein serine/threonine kinase activity"/>
    <property type="evidence" value="ECO:0007669"/>
    <property type="project" value="TreeGrafter"/>
</dbReference>
<dbReference type="AlphaFoldDB" id="A0AAU3GT40"/>
<dbReference type="InterPro" id="IPR000719">
    <property type="entry name" value="Prot_kinase_dom"/>
</dbReference>
<keyword evidence="3 9" id="KW-0418">Kinase</keyword>
<dbReference type="SUPFAM" id="SSF51230">
    <property type="entry name" value="Single hybrid motif"/>
    <property type="match status" value="1"/>
</dbReference>
<dbReference type="InterPro" id="IPR008271">
    <property type="entry name" value="Ser/Thr_kinase_AS"/>
</dbReference>
<sequence length="538" mass="56777">MRELLPADPRAVGPYRLLARLGDGGMGQVFLGRSRGGRDVAVKLVRPELAEDAQFRERFAREVRAARRVGGFYTAQVVDADTEATPPWLVTSYIPGPTLREAIVECGPLATDAVAALGAGLAEGLKAIHVCDLVHRDLKPGNVILAGDGPRIIDFGIARALDAGSYLTQTAVIGTPAFMSPEQIRGREIGPASDTFCLAAVLAYAATGRGPFGDGPTEAVIYRVVHDEPDLSGIPEELATLVRAGLAKDPDDRPGVTEVLDRCAALAGDTGLRLPAEVTEMIEKQVARTKYLTARTIPHPSAPVDEGTPEAATPAPGSIQANAQYKTDGGPASITLPWLPGETAGARKATVVRWHKQVGDAVAKGEPLLEVSSVRGDTVITSPAAGTLLAVHRPAGKTARIKSVIAAVGKPGATVPRPPLSPQLGLALIAAAALLAALTIVTPQAVRQYQAYYSIDPDPFSAKAGDCIKADPDALTNEDFTESARRVGCSSLFANHEVIEFGEYCESPEGTTRRLIDYSGSERYIQDRHMLCLIPKSS</sequence>
<evidence type="ECO:0000256" key="2">
    <source>
        <dbReference type="ARBA" id="ARBA00022741"/>
    </source>
</evidence>
<accession>A0AAU3GT40</accession>
<evidence type="ECO:0000256" key="4">
    <source>
        <dbReference type="ARBA" id="ARBA00022840"/>
    </source>
</evidence>
<dbReference type="SUPFAM" id="SSF56112">
    <property type="entry name" value="Protein kinase-like (PK-like)"/>
    <property type="match status" value="1"/>
</dbReference>
<keyword evidence="2 5" id="KW-0547">Nucleotide-binding</keyword>
<evidence type="ECO:0000256" key="3">
    <source>
        <dbReference type="ARBA" id="ARBA00022777"/>
    </source>
</evidence>
<dbReference type="PROSITE" id="PS00107">
    <property type="entry name" value="PROTEIN_KINASE_ATP"/>
    <property type="match status" value="1"/>
</dbReference>
<dbReference type="CDD" id="cd06849">
    <property type="entry name" value="lipoyl_domain"/>
    <property type="match status" value="1"/>
</dbReference>
<evidence type="ECO:0000256" key="6">
    <source>
        <dbReference type="SAM" id="MobiDB-lite"/>
    </source>
</evidence>
<organism evidence="9">
    <name type="scientific">Streptomyces sp. NBC_01401</name>
    <dbReference type="NCBI Taxonomy" id="2903854"/>
    <lineage>
        <taxon>Bacteria</taxon>
        <taxon>Bacillati</taxon>
        <taxon>Actinomycetota</taxon>
        <taxon>Actinomycetes</taxon>
        <taxon>Kitasatosporales</taxon>
        <taxon>Streptomycetaceae</taxon>
        <taxon>Streptomyces</taxon>
    </lineage>
</organism>
<dbReference type="EMBL" id="CP109535">
    <property type="protein sequence ID" value="WTY94970.1"/>
    <property type="molecule type" value="Genomic_DNA"/>
</dbReference>
<dbReference type="PROSITE" id="PS50011">
    <property type="entry name" value="PROTEIN_KINASE_DOM"/>
    <property type="match status" value="1"/>
</dbReference>
<feature type="domain" description="Protein kinase" evidence="7">
    <location>
        <begin position="15"/>
        <end position="266"/>
    </location>
</feature>
<dbReference type="InterPro" id="IPR011053">
    <property type="entry name" value="Single_hybrid_motif"/>
</dbReference>
<dbReference type="Gene3D" id="1.10.510.10">
    <property type="entry name" value="Transferase(Phosphotransferase) domain 1"/>
    <property type="match status" value="1"/>
</dbReference>
<dbReference type="Pfam" id="PF00069">
    <property type="entry name" value="Pkinase"/>
    <property type="match status" value="1"/>
</dbReference>
<reference evidence="9" key="1">
    <citation type="submission" date="2022-10" db="EMBL/GenBank/DDBJ databases">
        <title>The complete genomes of actinobacterial strains from the NBC collection.</title>
        <authorList>
            <person name="Joergensen T.S."/>
            <person name="Alvarez Arevalo M."/>
            <person name="Sterndorff E.B."/>
            <person name="Faurdal D."/>
            <person name="Vuksanovic O."/>
            <person name="Mourched A.-S."/>
            <person name="Charusanti P."/>
            <person name="Shaw S."/>
            <person name="Blin K."/>
            <person name="Weber T."/>
        </authorList>
    </citation>
    <scope>NUCLEOTIDE SEQUENCE</scope>
    <source>
        <strain evidence="9">NBC_01401</strain>
    </source>
</reference>
<dbReference type="GO" id="GO:0005524">
    <property type="term" value="F:ATP binding"/>
    <property type="evidence" value="ECO:0007669"/>
    <property type="project" value="UniProtKB-UniRule"/>
</dbReference>
<proteinExistence type="predicted"/>
<evidence type="ECO:0000259" key="8">
    <source>
        <dbReference type="PROSITE" id="PS50968"/>
    </source>
</evidence>
<feature type="binding site" evidence="5">
    <location>
        <position position="43"/>
    </location>
    <ligand>
        <name>ATP</name>
        <dbReference type="ChEBI" id="CHEBI:30616"/>
    </ligand>
</feature>
<gene>
    <name evidence="9" type="ORF">OG626_08690</name>
</gene>
<evidence type="ECO:0000256" key="5">
    <source>
        <dbReference type="PROSITE-ProRule" id="PRU10141"/>
    </source>
</evidence>
<name>A0AAU3GT40_9ACTN</name>
<dbReference type="InterPro" id="IPR011009">
    <property type="entry name" value="Kinase-like_dom_sf"/>
</dbReference>
<evidence type="ECO:0000256" key="1">
    <source>
        <dbReference type="ARBA" id="ARBA00022679"/>
    </source>
</evidence>
<feature type="domain" description="Lipoyl-binding" evidence="8">
    <location>
        <begin position="331"/>
        <end position="409"/>
    </location>
</feature>
<dbReference type="PROSITE" id="PS50968">
    <property type="entry name" value="BIOTINYL_LIPOYL"/>
    <property type="match status" value="1"/>
</dbReference>
<keyword evidence="4 5" id="KW-0067">ATP-binding</keyword>
<dbReference type="InterPro" id="IPR000089">
    <property type="entry name" value="Biotin_lipoyl"/>
</dbReference>